<sequence>MSDNAPNESPRPVVALFSFEIHLLVARKRPPTSSNEVSSDDSEDYPHRNLWVCPVDAANPWEAIQERCRLIFHDHKAPYRFKVYQFDDVGGQEYRDDFGRDLEPTKYSHWTVGRSETAVAFSGAPREYLWCGICIRSPFLHEADLDDDNTTYKKVVSALRRELRIHVNSTCRHHVLVRPDGEVAMDMVMAKKLTALVLMTERAAWNLGPYSNAILEDMHQYIPIRLRQFEAIIGLLYLVWRERTMEGLRALCGQMDERETSFSILPETTDPPGPPAAEFRYANWHPFPFLDTFDLWNRLAVQFMKRAALGSEQFRRQARVMDVLILIFRDEKEGTHKVLAEELGLKDFKVLLELVIEACQRGHRLDPERLDSSGFLVNLENFDARDRN</sequence>
<dbReference type="OrthoDB" id="412402at2759"/>
<dbReference type="HOGENOM" id="CLU_657317_0_0_1"/>
<evidence type="ECO:0000313" key="1">
    <source>
        <dbReference type="EMBL" id="KEY69010.1"/>
    </source>
</evidence>
<name>A0A084AUN1_STACB</name>
<dbReference type="AlphaFoldDB" id="A0A084AUN1"/>
<keyword evidence="2" id="KW-1185">Reference proteome</keyword>
<dbReference type="Proteomes" id="UP000028045">
    <property type="component" value="Unassembled WGS sequence"/>
</dbReference>
<organism evidence="1 2">
    <name type="scientific">Stachybotrys chartarum (strain CBS 109288 / IBT 7711)</name>
    <name type="common">Toxic black mold</name>
    <name type="synonym">Stilbospora chartarum</name>
    <dbReference type="NCBI Taxonomy" id="1280523"/>
    <lineage>
        <taxon>Eukaryota</taxon>
        <taxon>Fungi</taxon>
        <taxon>Dikarya</taxon>
        <taxon>Ascomycota</taxon>
        <taxon>Pezizomycotina</taxon>
        <taxon>Sordariomycetes</taxon>
        <taxon>Hypocreomycetidae</taxon>
        <taxon>Hypocreales</taxon>
        <taxon>Stachybotryaceae</taxon>
        <taxon>Stachybotrys</taxon>
    </lineage>
</organism>
<protein>
    <submittedName>
        <fullName evidence="1">Uncharacterized protein</fullName>
    </submittedName>
</protein>
<accession>A0A084AUN1</accession>
<evidence type="ECO:0000313" key="2">
    <source>
        <dbReference type="Proteomes" id="UP000028045"/>
    </source>
</evidence>
<reference evidence="1 2" key="1">
    <citation type="journal article" date="2014" name="BMC Genomics">
        <title>Comparative genome sequencing reveals chemotype-specific gene clusters in the toxigenic black mold Stachybotrys.</title>
        <authorList>
            <person name="Semeiks J."/>
            <person name="Borek D."/>
            <person name="Otwinowski Z."/>
            <person name="Grishin N.V."/>
        </authorList>
    </citation>
    <scope>NUCLEOTIDE SEQUENCE [LARGE SCALE GENOMIC DNA]</scope>
    <source>
        <strain evidence="2">CBS 109288 / IBT 7711</strain>
    </source>
</reference>
<gene>
    <name evidence="1" type="ORF">S7711_10691</name>
</gene>
<proteinExistence type="predicted"/>
<dbReference type="EMBL" id="KL648554">
    <property type="protein sequence ID" value="KEY69010.1"/>
    <property type="molecule type" value="Genomic_DNA"/>
</dbReference>